<proteinExistence type="predicted"/>
<dbReference type="Proteomes" id="UP000037043">
    <property type="component" value="Unassembled WGS sequence"/>
</dbReference>
<organism evidence="1 2">
    <name type="scientific">Clostridium homopropionicum DSM 5847</name>
    <dbReference type="NCBI Taxonomy" id="1121318"/>
    <lineage>
        <taxon>Bacteria</taxon>
        <taxon>Bacillati</taxon>
        <taxon>Bacillota</taxon>
        <taxon>Clostridia</taxon>
        <taxon>Eubacteriales</taxon>
        <taxon>Clostridiaceae</taxon>
        <taxon>Clostridium</taxon>
    </lineage>
</organism>
<comment type="caution">
    <text evidence="1">The sequence shown here is derived from an EMBL/GenBank/DDBJ whole genome shotgun (WGS) entry which is preliminary data.</text>
</comment>
<keyword evidence="2" id="KW-1185">Reference proteome</keyword>
<reference evidence="2" key="1">
    <citation type="submission" date="2015-08" db="EMBL/GenBank/DDBJ databases">
        <title>Genome sequence of the strict anaerobe Clostridium homopropionicum LuHBu1 (DSM 5847T).</title>
        <authorList>
            <person name="Poehlein A."/>
            <person name="Beck M."/>
            <person name="Schiel-Bengelsdorf B."/>
            <person name="Bengelsdorf F.R."/>
            <person name="Daniel R."/>
            <person name="Duerre P."/>
        </authorList>
    </citation>
    <scope>NUCLEOTIDE SEQUENCE [LARGE SCALE GENOMIC DNA]</scope>
    <source>
        <strain evidence="2">DSM 5847</strain>
    </source>
</reference>
<evidence type="ECO:0000313" key="2">
    <source>
        <dbReference type="Proteomes" id="UP000037043"/>
    </source>
</evidence>
<dbReference type="AlphaFoldDB" id="A0A0L6ZAS6"/>
<accession>A0A0L6ZAS6</accession>
<gene>
    <name evidence="1" type="ORF">CLHOM_14920</name>
</gene>
<name>A0A0L6ZAS6_9CLOT</name>
<dbReference type="RefSeq" id="WP_052221057.1">
    <property type="nucleotide sequence ID" value="NZ_LHUR01000020.1"/>
</dbReference>
<sequence>MKKEKTDLNRVEASMNGTSIYNPKVSSSISQCPEATSQVNMTIAVNCPGYEPFLKDGMVNGVCSVSCDSCRNFQDNKCVVNLYDKVLARIDDSK</sequence>
<evidence type="ECO:0000313" key="1">
    <source>
        <dbReference type="EMBL" id="KOA20062.1"/>
    </source>
</evidence>
<dbReference type="EMBL" id="LHUR01000020">
    <property type="protein sequence ID" value="KOA20062.1"/>
    <property type="molecule type" value="Genomic_DNA"/>
</dbReference>
<dbReference type="PATRIC" id="fig|1121318.3.peg.1500"/>
<dbReference type="STRING" id="36844.SAMN04488501_12012"/>
<protein>
    <submittedName>
        <fullName evidence="1">Uncharacterized protein</fullName>
    </submittedName>
</protein>